<dbReference type="Proteomes" id="UP000581135">
    <property type="component" value="Unassembled WGS sequence"/>
</dbReference>
<dbReference type="PANTHER" id="PTHR46390">
    <property type="entry name" value="MANNOSE-1-PHOSPHATE GUANYLYLTRANSFERASE"/>
    <property type="match status" value="1"/>
</dbReference>
<dbReference type="Gene3D" id="3.90.550.10">
    <property type="entry name" value="Spore Coat Polysaccharide Biosynthesis Protein SpsA, Chain A"/>
    <property type="match status" value="1"/>
</dbReference>
<evidence type="ECO:0000256" key="3">
    <source>
        <dbReference type="ARBA" id="ARBA00022679"/>
    </source>
</evidence>
<keyword evidence="4 12" id="KW-0548">Nucleotidyltransferase</keyword>
<evidence type="ECO:0000313" key="13">
    <source>
        <dbReference type="Proteomes" id="UP000581135"/>
    </source>
</evidence>
<evidence type="ECO:0000259" key="11">
    <source>
        <dbReference type="Pfam" id="PF22640"/>
    </source>
</evidence>
<dbReference type="Pfam" id="PF01050">
    <property type="entry name" value="MannoseP_isomer"/>
    <property type="match status" value="1"/>
</dbReference>
<dbReference type="GO" id="GO:0009298">
    <property type="term" value="P:GDP-mannose biosynthetic process"/>
    <property type="evidence" value="ECO:0007669"/>
    <property type="project" value="TreeGrafter"/>
</dbReference>
<dbReference type="InterPro" id="IPR014710">
    <property type="entry name" value="RmlC-like_jellyroll"/>
</dbReference>
<dbReference type="Pfam" id="PF00483">
    <property type="entry name" value="NTP_transferase"/>
    <property type="match status" value="1"/>
</dbReference>
<dbReference type="InterPro" id="IPR001538">
    <property type="entry name" value="Man6P_isomerase-2_C"/>
</dbReference>
<keyword evidence="6" id="KW-0342">GTP-binding</keyword>
<dbReference type="SUPFAM" id="SSF53448">
    <property type="entry name" value="Nucleotide-diphospho-sugar transferases"/>
    <property type="match status" value="1"/>
</dbReference>
<dbReference type="GO" id="GO:0016853">
    <property type="term" value="F:isomerase activity"/>
    <property type="evidence" value="ECO:0007669"/>
    <property type="project" value="UniProtKB-KW"/>
</dbReference>
<dbReference type="InterPro" id="IPR006375">
    <property type="entry name" value="Man1P_GuaTrfase/Man6P_Isoase"/>
</dbReference>
<dbReference type="GO" id="GO:0004475">
    <property type="term" value="F:mannose-1-phosphate guanylyltransferase (GTP) activity"/>
    <property type="evidence" value="ECO:0007669"/>
    <property type="project" value="UniProtKB-EC"/>
</dbReference>
<dbReference type="InterPro" id="IPR029044">
    <property type="entry name" value="Nucleotide-diphossugar_trans"/>
</dbReference>
<evidence type="ECO:0000256" key="6">
    <source>
        <dbReference type="ARBA" id="ARBA00023134"/>
    </source>
</evidence>
<comment type="catalytic activity">
    <reaction evidence="7">
        <text>alpha-D-mannose 1-phosphate + GTP + H(+) = GDP-alpha-D-mannose + diphosphate</text>
        <dbReference type="Rhea" id="RHEA:15229"/>
        <dbReference type="ChEBI" id="CHEBI:15378"/>
        <dbReference type="ChEBI" id="CHEBI:33019"/>
        <dbReference type="ChEBI" id="CHEBI:37565"/>
        <dbReference type="ChEBI" id="CHEBI:57527"/>
        <dbReference type="ChEBI" id="CHEBI:58409"/>
        <dbReference type="EC" id="2.7.7.13"/>
    </reaction>
</comment>
<keyword evidence="5" id="KW-0547">Nucleotide-binding</keyword>
<sequence length="471" mass="51246">MSPIFPVILSGGAGTRLWPQSRQAYPKQFLSLTSGQTLLQQTAERLFAVASTPPLVICNEVHRFIVAEQLRTLPAGSAEIILEPVGRNTAPAITLAALAATKDGADPIVVISPADHVVMNSQAFEVVTGQAVSLAEDGFVVTFGVTPDRPETGYGYIKPGEQINGSPGHRIAHFVEKPNADRAAVMLSQGGFLWNSGLFVFKASVLLSELEHLAPEILAACRLALDGAERDLDFLRLASEPFTACPAGSFDVLVMEQTGKGAVVELDAGWTDIGSWDALWQLLDKDADGNAGRGDVIALESKNSLVWSEKSLLAVFGVENLIVVESDDSILVADRGRAQEIRKVVARLDAEGSTRHQVHRRVYRPWGSFDALDSGERFQVKSIVIKPGQGTSMQLHHHRAEHWIVVRGCAKVTCEDREIILEENQSTYIPRGAKHRLENPGKGDLELIEVQSGSYLGEDDIVRFDDVYGRE</sequence>
<gene>
    <name evidence="12" type="ORF">FHR98_003061</name>
</gene>
<dbReference type="FunFam" id="3.90.550.10:FF:000046">
    <property type="entry name" value="Mannose-1-phosphate guanylyltransferase (GDP)"/>
    <property type="match status" value="1"/>
</dbReference>
<feature type="domain" description="Mannose-6-phosphate isomerase type II C-terminal" evidence="10">
    <location>
        <begin position="353"/>
        <end position="466"/>
    </location>
</feature>
<feature type="domain" description="Nucleotidyl transferase" evidence="9">
    <location>
        <begin position="6"/>
        <end position="287"/>
    </location>
</feature>
<dbReference type="AlphaFoldDB" id="A0A839SVB6"/>
<evidence type="ECO:0000256" key="5">
    <source>
        <dbReference type="ARBA" id="ARBA00022741"/>
    </source>
</evidence>
<evidence type="ECO:0000259" key="9">
    <source>
        <dbReference type="Pfam" id="PF00483"/>
    </source>
</evidence>
<dbReference type="InterPro" id="IPR051161">
    <property type="entry name" value="Mannose-6P_isomerase_type2"/>
</dbReference>
<dbReference type="EMBL" id="JACHXA010000010">
    <property type="protein sequence ID" value="MBB3066751.1"/>
    <property type="molecule type" value="Genomic_DNA"/>
</dbReference>
<evidence type="ECO:0000259" key="10">
    <source>
        <dbReference type="Pfam" id="PF01050"/>
    </source>
</evidence>
<comment type="caution">
    <text evidence="12">The sequence shown here is derived from an EMBL/GenBank/DDBJ whole genome shotgun (WGS) entry which is preliminary data.</text>
</comment>
<evidence type="ECO:0000256" key="8">
    <source>
        <dbReference type="RuleBase" id="RU004190"/>
    </source>
</evidence>
<dbReference type="RefSeq" id="WP_183417575.1">
    <property type="nucleotide sequence ID" value="NZ_JACHXA010000010.1"/>
</dbReference>
<proteinExistence type="inferred from homology"/>
<reference evidence="12 13" key="1">
    <citation type="submission" date="2020-08" db="EMBL/GenBank/DDBJ databases">
        <title>Genomic Encyclopedia of Type Strains, Phase III (KMG-III): the genomes of soil and plant-associated and newly described type strains.</title>
        <authorList>
            <person name="Whitman W."/>
        </authorList>
    </citation>
    <scope>NUCLEOTIDE SEQUENCE [LARGE SCALE GENOMIC DNA]</scope>
    <source>
        <strain evidence="12 13">CECT 8803</strain>
    </source>
</reference>
<feature type="domain" description="MannoseP isomerase/GMP-like beta-helix" evidence="11">
    <location>
        <begin position="294"/>
        <end position="348"/>
    </location>
</feature>
<accession>A0A839SVB6</accession>
<dbReference type="Pfam" id="PF22640">
    <property type="entry name" value="ManC_GMP_beta-helix"/>
    <property type="match status" value="1"/>
</dbReference>
<dbReference type="InterPro" id="IPR005835">
    <property type="entry name" value="NTP_transferase_dom"/>
</dbReference>
<evidence type="ECO:0000256" key="2">
    <source>
        <dbReference type="ARBA" id="ARBA00012387"/>
    </source>
</evidence>
<dbReference type="GO" id="GO:0005525">
    <property type="term" value="F:GTP binding"/>
    <property type="evidence" value="ECO:0007669"/>
    <property type="project" value="UniProtKB-KW"/>
</dbReference>
<keyword evidence="3 12" id="KW-0808">Transferase</keyword>
<dbReference type="EC" id="2.7.7.13" evidence="2"/>
<organism evidence="12 13">
    <name type="scientific">Limibacillus halophilus</name>
    <dbReference type="NCBI Taxonomy" id="1579333"/>
    <lineage>
        <taxon>Bacteria</taxon>
        <taxon>Pseudomonadati</taxon>
        <taxon>Pseudomonadota</taxon>
        <taxon>Alphaproteobacteria</taxon>
        <taxon>Rhodospirillales</taxon>
        <taxon>Rhodovibrionaceae</taxon>
        <taxon>Limibacillus</taxon>
    </lineage>
</organism>
<evidence type="ECO:0000313" key="12">
    <source>
        <dbReference type="EMBL" id="MBB3066751.1"/>
    </source>
</evidence>
<dbReference type="CDD" id="cd02213">
    <property type="entry name" value="cupin_PMI_typeII_C"/>
    <property type="match status" value="1"/>
</dbReference>
<dbReference type="Gene3D" id="2.60.120.10">
    <property type="entry name" value="Jelly Rolls"/>
    <property type="match status" value="1"/>
</dbReference>
<dbReference type="FunFam" id="2.60.120.10:FF:000032">
    <property type="entry name" value="Mannose-1-phosphate guanylyltransferase/mannose-6-phosphate isomerase"/>
    <property type="match status" value="1"/>
</dbReference>
<comment type="similarity">
    <text evidence="1 8">Belongs to the mannose-6-phosphate isomerase type 2 family.</text>
</comment>
<dbReference type="InterPro" id="IPR011051">
    <property type="entry name" value="RmlC_Cupin_sf"/>
</dbReference>
<dbReference type="SUPFAM" id="SSF51182">
    <property type="entry name" value="RmlC-like cupins"/>
    <property type="match status" value="1"/>
</dbReference>
<dbReference type="PANTHER" id="PTHR46390:SF1">
    <property type="entry name" value="MANNOSE-1-PHOSPHATE GUANYLYLTRANSFERASE"/>
    <property type="match status" value="1"/>
</dbReference>
<keyword evidence="12" id="KW-0413">Isomerase</keyword>
<dbReference type="NCBIfam" id="TIGR01479">
    <property type="entry name" value="GMP_PMI"/>
    <property type="match status" value="1"/>
</dbReference>
<dbReference type="GO" id="GO:0000271">
    <property type="term" value="P:polysaccharide biosynthetic process"/>
    <property type="evidence" value="ECO:0007669"/>
    <property type="project" value="InterPro"/>
</dbReference>
<evidence type="ECO:0000256" key="7">
    <source>
        <dbReference type="ARBA" id="ARBA00047343"/>
    </source>
</evidence>
<dbReference type="CDD" id="cd02509">
    <property type="entry name" value="GDP-M1P_Guanylyltransferase"/>
    <property type="match status" value="1"/>
</dbReference>
<evidence type="ECO:0000256" key="4">
    <source>
        <dbReference type="ARBA" id="ARBA00022695"/>
    </source>
</evidence>
<name>A0A839SVB6_9PROT</name>
<dbReference type="InterPro" id="IPR054566">
    <property type="entry name" value="ManC/GMP-like_b-helix"/>
</dbReference>
<protein>
    <recommendedName>
        <fullName evidence="2">mannose-1-phosphate guanylyltransferase</fullName>
        <ecNumber evidence="2">2.7.7.13</ecNumber>
    </recommendedName>
</protein>
<dbReference type="InterPro" id="IPR049577">
    <property type="entry name" value="GMPP_N"/>
</dbReference>
<keyword evidence="13" id="KW-1185">Reference proteome</keyword>
<evidence type="ECO:0000256" key="1">
    <source>
        <dbReference type="ARBA" id="ARBA00006115"/>
    </source>
</evidence>